<evidence type="ECO:0000313" key="3">
    <source>
        <dbReference type="Proteomes" id="UP000736672"/>
    </source>
</evidence>
<name>A0A9P9KJ73_FUSSL</name>
<dbReference type="Proteomes" id="UP000736672">
    <property type="component" value="Unassembled WGS sequence"/>
</dbReference>
<evidence type="ECO:0000256" key="1">
    <source>
        <dbReference type="SAM" id="MobiDB-lite"/>
    </source>
</evidence>
<organism evidence="2 3">
    <name type="scientific">Fusarium solani</name>
    <name type="common">Filamentous fungus</name>
    <dbReference type="NCBI Taxonomy" id="169388"/>
    <lineage>
        <taxon>Eukaryota</taxon>
        <taxon>Fungi</taxon>
        <taxon>Dikarya</taxon>
        <taxon>Ascomycota</taxon>
        <taxon>Pezizomycotina</taxon>
        <taxon>Sordariomycetes</taxon>
        <taxon>Hypocreomycetidae</taxon>
        <taxon>Hypocreales</taxon>
        <taxon>Nectriaceae</taxon>
        <taxon>Fusarium</taxon>
        <taxon>Fusarium solani species complex</taxon>
    </lineage>
</organism>
<feature type="compositionally biased region" description="Low complexity" evidence="1">
    <location>
        <begin position="14"/>
        <end position="26"/>
    </location>
</feature>
<comment type="caution">
    <text evidence="2">The sequence shown here is derived from an EMBL/GenBank/DDBJ whole genome shotgun (WGS) entry which is preliminary data.</text>
</comment>
<feature type="compositionally biased region" description="Low complexity" evidence="1">
    <location>
        <begin position="36"/>
        <end position="46"/>
    </location>
</feature>
<accession>A0A9P9KJ73</accession>
<proteinExistence type="predicted"/>
<dbReference type="AlphaFoldDB" id="A0A9P9KJ73"/>
<reference evidence="2" key="1">
    <citation type="journal article" date="2021" name="Nat. Commun.">
        <title>Genetic determinants of endophytism in the Arabidopsis root mycobiome.</title>
        <authorList>
            <person name="Mesny F."/>
            <person name="Miyauchi S."/>
            <person name="Thiergart T."/>
            <person name="Pickel B."/>
            <person name="Atanasova L."/>
            <person name="Karlsson M."/>
            <person name="Huettel B."/>
            <person name="Barry K.W."/>
            <person name="Haridas S."/>
            <person name="Chen C."/>
            <person name="Bauer D."/>
            <person name="Andreopoulos W."/>
            <person name="Pangilinan J."/>
            <person name="LaButti K."/>
            <person name="Riley R."/>
            <person name="Lipzen A."/>
            <person name="Clum A."/>
            <person name="Drula E."/>
            <person name="Henrissat B."/>
            <person name="Kohler A."/>
            <person name="Grigoriev I.V."/>
            <person name="Martin F.M."/>
            <person name="Hacquard S."/>
        </authorList>
    </citation>
    <scope>NUCLEOTIDE SEQUENCE</scope>
    <source>
        <strain evidence="2">FSSC 5 MPI-SDFR-AT-0091</strain>
    </source>
</reference>
<keyword evidence="3" id="KW-1185">Reference proteome</keyword>
<feature type="compositionally biased region" description="Basic and acidic residues" evidence="1">
    <location>
        <begin position="64"/>
        <end position="76"/>
    </location>
</feature>
<dbReference type="EMBL" id="JAGTJS010000010">
    <property type="protein sequence ID" value="KAH7254594.1"/>
    <property type="molecule type" value="Genomic_DNA"/>
</dbReference>
<protein>
    <submittedName>
        <fullName evidence="2">Uncharacterized protein</fullName>
    </submittedName>
</protein>
<evidence type="ECO:0000313" key="2">
    <source>
        <dbReference type="EMBL" id="KAH7254594.1"/>
    </source>
</evidence>
<feature type="region of interest" description="Disordered" evidence="1">
    <location>
        <begin position="13"/>
        <end position="91"/>
    </location>
</feature>
<gene>
    <name evidence="2" type="ORF">B0J15DRAFT_549154</name>
</gene>
<feature type="compositionally biased region" description="Acidic residues" evidence="1">
    <location>
        <begin position="77"/>
        <end position="91"/>
    </location>
</feature>
<sequence length="137" mass="15276">MPIPLYLFTPLYQPSPFLRPSSSSSPAAKTGKSTLPVPVSDVSSSSRRPKRARVASPSPVRPPVLDRHGKRPRVDSDSEFEDEEEDDDEDDWVDEADLAEDLQDAIVDADGLVRVGPRPMKPQRFVRSAPRNKVIER</sequence>